<evidence type="ECO:0000256" key="1">
    <source>
        <dbReference type="SAM" id="Phobius"/>
    </source>
</evidence>
<gene>
    <name evidence="2" type="ORF">AJAP_22130</name>
</gene>
<name>A0A075UXZ6_9PSEU</name>
<dbReference type="KEGG" id="aja:AJAP_22130"/>
<keyword evidence="1" id="KW-0812">Transmembrane</keyword>
<dbReference type="AlphaFoldDB" id="A0A075UXZ6"/>
<feature type="transmembrane region" description="Helical" evidence="1">
    <location>
        <begin position="21"/>
        <end position="41"/>
    </location>
</feature>
<dbReference type="Proteomes" id="UP000028492">
    <property type="component" value="Chromosome"/>
</dbReference>
<dbReference type="EMBL" id="CP008953">
    <property type="protein sequence ID" value="AIG77284.1"/>
    <property type="molecule type" value="Genomic_DNA"/>
</dbReference>
<sequence length="135" mass="14623">MSETLTSPSRKANGTLVVNRVLVSAHAVAIIGQPVFAGGYLGGDYDMLWLHRWGADAVSYLAYAQIIAALVLWLVRGPRWLFWISLLLAAGETGQYLAGMAGALDLHIPLGVALVTGAVLTTIAVWRPQIWRARR</sequence>
<dbReference type="eggNOG" id="ENOG50337XG">
    <property type="taxonomic scope" value="Bacteria"/>
</dbReference>
<dbReference type="HOGENOM" id="CLU_136722_1_0_11"/>
<feature type="transmembrane region" description="Helical" evidence="1">
    <location>
        <begin position="53"/>
        <end position="75"/>
    </location>
</feature>
<reference evidence="2 3" key="1">
    <citation type="journal article" date="2014" name="J. Biotechnol.">
        <title>Complete genome sequence of the actinobacterium Amycolatopsis japonica MG417-CF17(T) (=DSM 44213T) producing (S,S)-N,N'-ethylenediaminedisuccinic acid.</title>
        <authorList>
            <person name="Stegmann E."/>
            <person name="Albersmeier A."/>
            <person name="Spohn M."/>
            <person name="Gert H."/>
            <person name="Weber T."/>
            <person name="Wohlleben W."/>
            <person name="Kalinowski J."/>
            <person name="Ruckert C."/>
        </authorList>
    </citation>
    <scope>NUCLEOTIDE SEQUENCE [LARGE SCALE GENOMIC DNA]</scope>
    <source>
        <strain evidence="3">MG417-CF17 (DSM 44213)</strain>
    </source>
</reference>
<feature type="transmembrane region" description="Helical" evidence="1">
    <location>
        <begin position="106"/>
        <end position="126"/>
    </location>
</feature>
<evidence type="ECO:0000313" key="3">
    <source>
        <dbReference type="Proteomes" id="UP000028492"/>
    </source>
</evidence>
<keyword evidence="1" id="KW-0472">Membrane</keyword>
<proteinExistence type="predicted"/>
<keyword evidence="1" id="KW-1133">Transmembrane helix</keyword>
<evidence type="ECO:0000313" key="2">
    <source>
        <dbReference type="EMBL" id="AIG77284.1"/>
    </source>
</evidence>
<dbReference type="RefSeq" id="WP_037336683.1">
    <property type="nucleotide sequence ID" value="NZ_CP008953.1"/>
</dbReference>
<feature type="transmembrane region" description="Helical" evidence="1">
    <location>
        <begin position="80"/>
        <end position="100"/>
    </location>
</feature>
<dbReference type="STRING" id="208439.AJAP_22130"/>
<organism evidence="2 3">
    <name type="scientific">Amycolatopsis japonica</name>
    <dbReference type="NCBI Taxonomy" id="208439"/>
    <lineage>
        <taxon>Bacteria</taxon>
        <taxon>Bacillati</taxon>
        <taxon>Actinomycetota</taxon>
        <taxon>Actinomycetes</taxon>
        <taxon>Pseudonocardiales</taxon>
        <taxon>Pseudonocardiaceae</taxon>
        <taxon>Amycolatopsis</taxon>
        <taxon>Amycolatopsis japonica group</taxon>
    </lineage>
</organism>
<accession>A0A075UXZ6</accession>
<protein>
    <submittedName>
        <fullName evidence="2">Conserved putative membrane protein</fullName>
    </submittedName>
</protein>
<keyword evidence="3" id="KW-1185">Reference proteome</keyword>